<dbReference type="Pfam" id="PF02518">
    <property type="entry name" value="HATPase_c"/>
    <property type="match status" value="1"/>
</dbReference>
<keyword evidence="8 10" id="KW-0472">Membrane</keyword>
<feature type="coiled-coil region" evidence="9">
    <location>
        <begin position="28"/>
        <end position="55"/>
    </location>
</feature>
<dbReference type="Gene3D" id="3.30.565.10">
    <property type="entry name" value="Histidine kinase-like ATPase, C-terminal domain"/>
    <property type="match status" value="1"/>
</dbReference>
<dbReference type="SMART" id="SM01049">
    <property type="entry name" value="Cache_2"/>
    <property type="match status" value="1"/>
</dbReference>
<dbReference type="InterPro" id="IPR035965">
    <property type="entry name" value="PAS-like_dom_sf"/>
</dbReference>
<evidence type="ECO:0000256" key="1">
    <source>
        <dbReference type="ARBA" id="ARBA00000085"/>
    </source>
</evidence>
<dbReference type="STRING" id="572480.Arnit_2380"/>
<evidence type="ECO:0000259" key="11">
    <source>
        <dbReference type="PROSITE" id="PS50109"/>
    </source>
</evidence>
<feature type="domain" description="Histidine kinase" evidence="11">
    <location>
        <begin position="539"/>
        <end position="762"/>
    </location>
</feature>
<dbReference type="Gene3D" id="3.30.450.20">
    <property type="entry name" value="PAS domain"/>
    <property type="match status" value="3"/>
</dbReference>
<keyword evidence="6 10" id="KW-0812">Transmembrane</keyword>
<dbReference type="HOGENOM" id="CLU_000445_133_1_7"/>
<comment type="catalytic activity">
    <reaction evidence="1">
        <text>ATP + protein L-histidine = ADP + protein N-phospho-L-histidine.</text>
        <dbReference type="EC" id="2.7.13.3"/>
    </reaction>
</comment>
<dbReference type="InterPro" id="IPR004358">
    <property type="entry name" value="Sig_transdc_His_kin-like_C"/>
</dbReference>
<dbReference type="InterPro" id="IPR033480">
    <property type="entry name" value="sCache_2"/>
</dbReference>
<evidence type="ECO:0000256" key="5">
    <source>
        <dbReference type="ARBA" id="ARBA00022553"/>
    </source>
</evidence>
<keyword evidence="13" id="KW-1185">Reference proteome</keyword>
<comment type="subcellular location">
    <subcellularLocation>
        <location evidence="2">Cell membrane</location>
        <topology evidence="2">Multi-pass membrane protein</topology>
    </subcellularLocation>
</comment>
<dbReference type="eggNOG" id="COG4191">
    <property type="taxonomic scope" value="Bacteria"/>
</dbReference>
<dbReference type="PANTHER" id="PTHR43065">
    <property type="entry name" value="SENSOR HISTIDINE KINASE"/>
    <property type="match status" value="1"/>
</dbReference>
<evidence type="ECO:0000256" key="10">
    <source>
        <dbReference type="SAM" id="Phobius"/>
    </source>
</evidence>
<dbReference type="EC" id="2.7.13.3" evidence="3"/>
<keyword evidence="9" id="KW-0175">Coiled coil</keyword>
<dbReference type="InterPro" id="IPR005467">
    <property type="entry name" value="His_kinase_dom"/>
</dbReference>
<evidence type="ECO:0000256" key="4">
    <source>
        <dbReference type="ARBA" id="ARBA00022475"/>
    </source>
</evidence>
<keyword evidence="12" id="KW-0418">Kinase</keyword>
<protein>
    <recommendedName>
        <fullName evidence="3">histidine kinase</fullName>
        <ecNumber evidence="3">2.7.13.3</ecNumber>
    </recommendedName>
</protein>
<organism evidence="12 13">
    <name type="scientific">Arcobacter nitrofigilis (strain ATCC 33309 / DSM 7299 / CCUG 15893 / LMG 7604 / NCTC 12251 / CI)</name>
    <name type="common">Campylobacter nitrofigilis</name>
    <dbReference type="NCBI Taxonomy" id="572480"/>
    <lineage>
        <taxon>Bacteria</taxon>
        <taxon>Pseudomonadati</taxon>
        <taxon>Campylobacterota</taxon>
        <taxon>Epsilonproteobacteria</taxon>
        <taxon>Campylobacterales</taxon>
        <taxon>Arcobacteraceae</taxon>
        <taxon>Arcobacter</taxon>
    </lineage>
</organism>
<accession>D5V169</accession>
<dbReference type="InterPro" id="IPR036890">
    <property type="entry name" value="HATPase_C_sf"/>
</dbReference>
<evidence type="ECO:0000256" key="2">
    <source>
        <dbReference type="ARBA" id="ARBA00004651"/>
    </source>
</evidence>
<gene>
    <name evidence="12" type="ordered locus">Arnit_2380</name>
</gene>
<keyword evidence="5" id="KW-0597">Phosphoprotein</keyword>
<dbReference type="Pfam" id="PF08269">
    <property type="entry name" value="dCache_2"/>
    <property type="match status" value="1"/>
</dbReference>
<dbReference type="SUPFAM" id="SSF55874">
    <property type="entry name" value="ATPase domain of HSP90 chaperone/DNA topoisomerase II/histidine kinase"/>
    <property type="match status" value="1"/>
</dbReference>
<dbReference type="CDD" id="cd00082">
    <property type="entry name" value="HisKA"/>
    <property type="match status" value="1"/>
</dbReference>
<dbReference type="PROSITE" id="PS50109">
    <property type="entry name" value="HIS_KIN"/>
    <property type="match status" value="1"/>
</dbReference>
<dbReference type="KEGG" id="ant:Arnit_2380"/>
<dbReference type="InterPro" id="IPR004010">
    <property type="entry name" value="Double_Cache_2"/>
</dbReference>
<dbReference type="InterPro" id="IPR036097">
    <property type="entry name" value="HisK_dim/P_sf"/>
</dbReference>
<keyword evidence="4" id="KW-1003">Cell membrane</keyword>
<proteinExistence type="predicted"/>
<evidence type="ECO:0000256" key="6">
    <source>
        <dbReference type="ARBA" id="ARBA00022692"/>
    </source>
</evidence>
<evidence type="ECO:0000256" key="3">
    <source>
        <dbReference type="ARBA" id="ARBA00012438"/>
    </source>
</evidence>
<dbReference type="SUPFAM" id="SSF47384">
    <property type="entry name" value="Homodimeric domain of signal transducing histidine kinase"/>
    <property type="match status" value="1"/>
</dbReference>
<evidence type="ECO:0000313" key="12">
    <source>
        <dbReference type="EMBL" id="ADG94031.1"/>
    </source>
</evidence>
<evidence type="ECO:0000256" key="8">
    <source>
        <dbReference type="ARBA" id="ARBA00023136"/>
    </source>
</evidence>
<feature type="transmembrane region" description="Helical" evidence="10">
    <location>
        <begin position="360"/>
        <end position="379"/>
    </location>
</feature>
<sequence>MEKQNNYIFEIIFLPIIIIIFLITSITIFNIHSTKKQLENQIKNKKAEFFQEKKNLIYNKVHNINNFIKMDNNKVNTKVKNQLKEKIETALKITKNIYKKNKNLSKKSLIKVLKNRLSFLTYNKNENYYFIFDKEGNILAHPEKDLLGKNLNDYYDTDNIKIGSKLIKSLSNNEKIGFTQYHFKKPNIKNKVFLKAIAVMYFKPLDIYIGTLVYPNEILNEQKEDLVKRIELSSDLKEYILLFNVFNIKGGKGFAQLIASNNEEKYFEKKLDDDIKDEKGNYYRKDVLKLLRKNGECYYKYWFKKPGSNVEKERYAYFYWNKQWNWIITSGFYFEDLDAQIDKLKNETDSYLSELIINSLIWGLIFCLVMISISTTIFYKIQRRINNNQVRLIKSQENLKKAQKISKVGSWSYSYETEDLILSDETYELFGIEKDKRRISSKYLLSFVHSDDKRRVNVLLDRLVKEKKAYEIIHRLVINNKIKWVNNQCEVFVEKNGMIIVGTLQDITEKYEKDKKIEEQSQLLFNQSKMAAMGEMIENIAHQWRQPLSAISISASGLKLESEYKVLDNNKIEETLTNILDNTKYLSNTIDDFRKYFVKDKNLAKCNIKEVYKNTIKLLKPKFDTLNIEIKDEECEDLFTYTLENELVQCLMNIFNNAHDALVKNKTDKKYILIKISKKYDNIIIDIRDNAGGIDNNIIQKVFEPYFTTKHKSQGTGIGLYMTQEIVIKHLKGFIKVENVKYEIDGIIYKGASFKISLPQELKK</sequence>
<reference evidence="12 13" key="1">
    <citation type="journal article" date="2010" name="Stand. Genomic Sci.">
        <title>Complete genome sequence of Arcobacter nitrofigilis type strain (CI).</title>
        <authorList>
            <person name="Pati A."/>
            <person name="Gronow S."/>
            <person name="Lapidus A."/>
            <person name="Copeland A."/>
            <person name="Glavina Del Rio T."/>
            <person name="Nolan M."/>
            <person name="Lucas S."/>
            <person name="Tice H."/>
            <person name="Cheng J.F."/>
            <person name="Han C."/>
            <person name="Chertkov O."/>
            <person name="Bruce D."/>
            <person name="Tapia R."/>
            <person name="Goodwin L."/>
            <person name="Pitluck S."/>
            <person name="Liolios K."/>
            <person name="Ivanova N."/>
            <person name="Mavromatis K."/>
            <person name="Chen A."/>
            <person name="Palaniappan K."/>
            <person name="Land M."/>
            <person name="Hauser L."/>
            <person name="Chang Y.J."/>
            <person name="Jeffries C.D."/>
            <person name="Detter J.C."/>
            <person name="Rohde M."/>
            <person name="Goker M."/>
            <person name="Bristow J."/>
            <person name="Eisen J.A."/>
            <person name="Markowitz V."/>
            <person name="Hugenholtz P."/>
            <person name="Klenk H.P."/>
            <person name="Kyrpides N.C."/>
        </authorList>
    </citation>
    <scope>NUCLEOTIDE SEQUENCE [LARGE SCALE GENOMIC DNA]</scope>
    <source>
        <strain evidence="13">ATCC 33309 / DSM 7299 / CCUG 15893 / LMG 7604 / NCTC 12251 / CI</strain>
    </source>
</reference>
<dbReference type="RefSeq" id="WP_013136176.1">
    <property type="nucleotide sequence ID" value="NC_014166.1"/>
</dbReference>
<dbReference type="eggNOG" id="COG4564">
    <property type="taxonomic scope" value="Bacteria"/>
</dbReference>
<evidence type="ECO:0000256" key="9">
    <source>
        <dbReference type="SAM" id="Coils"/>
    </source>
</evidence>
<name>D5V169_ARCNC</name>
<dbReference type="EMBL" id="CP001999">
    <property type="protein sequence ID" value="ADG94031.1"/>
    <property type="molecule type" value="Genomic_DNA"/>
</dbReference>
<dbReference type="InterPro" id="IPR003594">
    <property type="entry name" value="HATPase_dom"/>
</dbReference>
<dbReference type="InterPro" id="IPR003661">
    <property type="entry name" value="HisK_dim/P_dom"/>
</dbReference>
<dbReference type="Proteomes" id="UP000000939">
    <property type="component" value="Chromosome"/>
</dbReference>
<dbReference type="OrthoDB" id="5348736at2"/>
<dbReference type="Pfam" id="PF00512">
    <property type="entry name" value="HisKA"/>
    <property type="match status" value="1"/>
</dbReference>
<feature type="transmembrane region" description="Helical" evidence="10">
    <location>
        <begin position="7"/>
        <end position="29"/>
    </location>
</feature>
<dbReference type="GO" id="GO:0000155">
    <property type="term" value="F:phosphorelay sensor kinase activity"/>
    <property type="evidence" value="ECO:0007669"/>
    <property type="project" value="InterPro"/>
</dbReference>
<evidence type="ECO:0000256" key="7">
    <source>
        <dbReference type="ARBA" id="ARBA00022989"/>
    </source>
</evidence>
<keyword evidence="12" id="KW-0808">Transferase</keyword>
<dbReference type="PRINTS" id="PR00344">
    <property type="entry name" value="BCTRLSENSOR"/>
</dbReference>
<dbReference type="AlphaFoldDB" id="D5V169"/>
<dbReference type="GO" id="GO:0005886">
    <property type="term" value="C:plasma membrane"/>
    <property type="evidence" value="ECO:0007669"/>
    <property type="project" value="UniProtKB-SubCell"/>
</dbReference>
<keyword evidence="7 10" id="KW-1133">Transmembrane helix</keyword>
<dbReference type="SMART" id="SM00388">
    <property type="entry name" value="HisKA"/>
    <property type="match status" value="1"/>
</dbReference>
<dbReference type="SUPFAM" id="SSF55785">
    <property type="entry name" value="PYP-like sensor domain (PAS domain)"/>
    <property type="match status" value="1"/>
</dbReference>
<evidence type="ECO:0000313" key="13">
    <source>
        <dbReference type="Proteomes" id="UP000000939"/>
    </source>
</evidence>
<dbReference type="Gene3D" id="1.10.287.130">
    <property type="match status" value="1"/>
</dbReference>
<dbReference type="SMART" id="SM00387">
    <property type="entry name" value="HATPase_c"/>
    <property type="match status" value="1"/>
</dbReference>